<dbReference type="OrthoDB" id="7743618at2"/>
<evidence type="ECO:0000256" key="3">
    <source>
        <dbReference type="ARBA" id="ARBA00022989"/>
    </source>
</evidence>
<dbReference type="InterPro" id="IPR001129">
    <property type="entry name" value="Membr-assoc_MAPEG"/>
</dbReference>
<dbReference type="GO" id="GO:0016020">
    <property type="term" value="C:membrane"/>
    <property type="evidence" value="ECO:0007669"/>
    <property type="project" value="UniProtKB-SubCell"/>
</dbReference>
<accession>M9R6S4</accession>
<evidence type="ECO:0008006" key="8">
    <source>
        <dbReference type="Google" id="ProtNLM"/>
    </source>
</evidence>
<dbReference type="AlphaFoldDB" id="M9R6S4"/>
<evidence type="ECO:0000313" key="6">
    <source>
        <dbReference type="EMBL" id="AGI66016.1"/>
    </source>
</evidence>
<keyword evidence="7" id="KW-1185">Reference proteome</keyword>
<feature type="transmembrane region" description="Helical" evidence="5">
    <location>
        <begin position="64"/>
        <end position="94"/>
    </location>
</feature>
<dbReference type="SUPFAM" id="SSF161084">
    <property type="entry name" value="MAPEG domain-like"/>
    <property type="match status" value="1"/>
</dbReference>
<evidence type="ECO:0000256" key="1">
    <source>
        <dbReference type="ARBA" id="ARBA00004370"/>
    </source>
</evidence>
<dbReference type="Gene3D" id="1.20.120.550">
    <property type="entry name" value="Membrane associated eicosanoid/glutathione metabolism-like domain"/>
    <property type="match status" value="1"/>
</dbReference>
<evidence type="ECO:0000256" key="5">
    <source>
        <dbReference type="SAM" id="Phobius"/>
    </source>
</evidence>
<proteinExistence type="predicted"/>
<dbReference type="KEGG" id="oat:OAN307_c02550"/>
<dbReference type="InterPro" id="IPR023352">
    <property type="entry name" value="MAPEG-like_dom_sf"/>
</dbReference>
<dbReference type="STRING" id="391626.OAN307_c02550"/>
<reference evidence="6 7" key="1">
    <citation type="journal article" date="2013" name="PLoS ONE">
        <title>Poles Apart: Arctic and Antarctic Octadecabacter strains Share High Genome Plasticity and a New Type of Xanthorhodopsin.</title>
        <authorList>
            <person name="Vollmers J."/>
            <person name="Voget S."/>
            <person name="Dietrich S."/>
            <person name="Gollnow K."/>
            <person name="Smits M."/>
            <person name="Meyer K."/>
            <person name="Brinkhoff T."/>
            <person name="Simon M."/>
            <person name="Daniel R."/>
        </authorList>
    </citation>
    <scope>NUCLEOTIDE SEQUENCE [LARGE SCALE GENOMIC DNA]</scope>
    <source>
        <strain evidence="6 7">307</strain>
    </source>
</reference>
<dbReference type="eggNOG" id="COG3686">
    <property type="taxonomic scope" value="Bacteria"/>
</dbReference>
<dbReference type="HOGENOM" id="CLU_110778_1_1_5"/>
<feature type="transmembrane region" description="Helical" evidence="5">
    <location>
        <begin position="6"/>
        <end position="24"/>
    </location>
</feature>
<keyword evidence="3 5" id="KW-1133">Transmembrane helix</keyword>
<sequence length="135" mass="14585">MTTELIYLTLTAILTGVLWIPAVIGQVQSRGTLKPEDYVTLPNSPLADWAVRANRAHVNAVENLGAFAAVVIVAHLAGVSTGLTAAAAAVYFFARLIHAVVFISGFKHFMARTLLFTISWLAFLVIAIEVLRHSL</sequence>
<protein>
    <recommendedName>
        <fullName evidence="8">MAPEG family protein</fullName>
    </recommendedName>
</protein>
<evidence type="ECO:0000256" key="2">
    <source>
        <dbReference type="ARBA" id="ARBA00022692"/>
    </source>
</evidence>
<comment type="subcellular location">
    <subcellularLocation>
        <location evidence="1">Membrane</location>
    </subcellularLocation>
</comment>
<dbReference type="PANTHER" id="PTHR35371:SF1">
    <property type="entry name" value="BLR7753 PROTEIN"/>
    <property type="match status" value="1"/>
</dbReference>
<name>M9R6S4_9RHOB</name>
<dbReference type="Pfam" id="PF01124">
    <property type="entry name" value="MAPEG"/>
    <property type="match status" value="1"/>
</dbReference>
<dbReference type="RefSeq" id="WP_015498074.1">
    <property type="nucleotide sequence ID" value="NC_020911.1"/>
</dbReference>
<evidence type="ECO:0000256" key="4">
    <source>
        <dbReference type="ARBA" id="ARBA00023136"/>
    </source>
</evidence>
<gene>
    <name evidence="6" type="ORF">OAN307_c02550</name>
</gene>
<evidence type="ECO:0000313" key="7">
    <source>
        <dbReference type="Proteomes" id="UP000005307"/>
    </source>
</evidence>
<dbReference type="Proteomes" id="UP000005307">
    <property type="component" value="Chromosome"/>
</dbReference>
<feature type="transmembrane region" description="Helical" evidence="5">
    <location>
        <begin position="114"/>
        <end position="131"/>
    </location>
</feature>
<dbReference type="EMBL" id="CP003740">
    <property type="protein sequence ID" value="AGI66016.1"/>
    <property type="molecule type" value="Genomic_DNA"/>
</dbReference>
<dbReference type="PANTHER" id="PTHR35371">
    <property type="entry name" value="INNER MEMBRANE PROTEIN"/>
    <property type="match status" value="1"/>
</dbReference>
<keyword evidence="2 5" id="KW-0812">Transmembrane</keyword>
<keyword evidence="4 5" id="KW-0472">Membrane</keyword>
<organism evidence="6 7">
    <name type="scientific">Octadecabacter antarcticus 307</name>
    <dbReference type="NCBI Taxonomy" id="391626"/>
    <lineage>
        <taxon>Bacteria</taxon>
        <taxon>Pseudomonadati</taxon>
        <taxon>Pseudomonadota</taxon>
        <taxon>Alphaproteobacteria</taxon>
        <taxon>Rhodobacterales</taxon>
        <taxon>Roseobacteraceae</taxon>
        <taxon>Octadecabacter</taxon>
    </lineage>
</organism>